<dbReference type="EMBL" id="FOWC01000005">
    <property type="protein sequence ID" value="SFP38601.1"/>
    <property type="molecule type" value="Genomic_DNA"/>
</dbReference>
<dbReference type="STRING" id="112413.SAMN05421854_105111"/>
<dbReference type="AlphaFoldDB" id="A0A1I5PY44"/>
<sequence length="325" mass="36039">MISRTGVPEPTKVRISPTISDERRWSGGPLRATVDAVPSFADALDAAISGAGLTLDRLREHLAARGVTVSRSALAYWRTGRSLPGREASLHAVVELEQVLGLGAGGLTSLLGPQDRQCSRPQRTPLLERRRLWPSVRPSSLEFDLPPEDQVRLRSVHDELLVAEDRQERLLRVRLVAEAAVDGVVRMAAYYQTEDRARQPPRFAAGHCCHAGRTRVDAVSGLLIAELFFDRELRAGDVAAVEYEFVFPPGRPVQGYHRRFTRPAPLYTCRVQFGSNVPESIRRFEQRDLAAPRRKVEELRATGSGAATLAARDVRAGIIGVEWTW</sequence>
<reference evidence="1 2" key="1">
    <citation type="submission" date="2016-10" db="EMBL/GenBank/DDBJ databases">
        <authorList>
            <person name="de Groot N.N."/>
        </authorList>
    </citation>
    <scope>NUCLEOTIDE SEQUENCE [LARGE SCALE GENOMIC DNA]</scope>
    <source>
        <strain evidence="1 2">DSM 44637</strain>
    </source>
</reference>
<proteinExistence type="predicted"/>
<organism evidence="1 2">
    <name type="scientific">Amycolatopsis rubida</name>
    <dbReference type="NCBI Taxonomy" id="112413"/>
    <lineage>
        <taxon>Bacteria</taxon>
        <taxon>Bacillati</taxon>
        <taxon>Actinomycetota</taxon>
        <taxon>Actinomycetes</taxon>
        <taxon>Pseudonocardiales</taxon>
        <taxon>Pseudonocardiaceae</taxon>
        <taxon>Amycolatopsis</taxon>
    </lineage>
</organism>
<dbReference type="RefSeq" id="WP_143132461.1">
    <property type="nucleotide sequence ID" value="NZ_FOWC01000005.1"/>
</dbReference>
<dbReference type="Proteomes" id="UP000199137">
    <property type="component" value="Unassembled WGS sequence"/>
</dbReference>
<protein>
    <submittedName>
        <fullName evidence="1">Uncharacterized protein</fullName>
    </submittedName>
</protein>
<evidence type="ECO:0000313" key="2">
    <source>
        <dbReference type="Proteomes" id="UP000199137"/>
    </source>
</evidence>
<dbReference type="OrthoDB" id="3690688at2"/>
<evidence type="ECO:0000313" key="1">
    <source>
        <dbReference type="EMBL" id="SFP38601.1"/>
    </source>
</evidence>
<name>A0A1I5PY44_9PSEU</name>
<gene>
    <name evidence="1" type="ORF">SAMN05421854_105111</name>
</gene>
<accession>A0A1I5PY44</accession>